<keyword evidence="1" id="KW-0812">Transmembrane</keyword>
<evidence type="ECO:0000313" key="2">
    <source>
        <dbReference type="EMBL" id="MDQ0359991.1"/>
    </source>
</evidence>
<keyword evidence="3" id="KW-1185">Reference proteome</keyword>
<accession>A0ABU0DZX0</accession>
<dbReference type="InterPro" id="IPR007039">
    <property type="entry name" value="TrbC/VirB2"/>
</dbReference>
<protein>
    <submittedName>
        <fullName evidence="2">Type IV secretory pathway VirB2 component (Pilin)</fullName>
    </submittedName>
</protein>
<reference evidence="2 3" key="1">
    <citation type="submission" date="2023-07" db="EMBL/GenBank/DDBJ databases">
        <title>Genomic Encyclopedia of Type Strains, Phase IV (KMG-IV): sequencing the most valuable type-strain genomes for metagenomic binning, comparative biology and taxonomic classification.</title>
        <authorList>
            <person name="Goeker M."/>
        </authorList>
    </citation>
    <scope>NUCLEOTIDE SEQUENCE [LARGE SCALE GENOMIC DNA]</scope>
    <source>
        <strain evidence="2 3">DSM 16784</strain>
    </source>
</reference>
<gene>
    <name evidence="2" type="ORF">J2S15_000722</name>
</gene>
<sequence length="116" mass="12995">MKKTFYKIMKWTRRGFSVFKRIRRKLAMSMGLTSTMMLAHTTSTNAMVGEILQPKVNDAVTEMQNAVNILGILAIIVIGYMIFFSKSKNAAKIAVGVIAGYIIIFGAAQIWTWIQS</sequence>
<feature type="transmembrane region" description="Helical" evidence="1">
    <location>
        <begin position="66"/>
        <end position="84"/>
    </location>
</feature>
<proteinExistence type="predicted"/>
<comment type="caution">
    <text evidence="2">The sequence shown here is derived from an EMBL/GenBank/DDBJ whole genome shotgun (WGS) entry which is preliminary data.</text>
</comment>
<dbReference type="RefSeq" id="WP_307405558.1">
    <property type="nucleotide sequence ID" value="NZ_JAUSUR010000001.1"/>
</dbReference>
<evidence type="ECO:0000313" key="3">
    <source>
        <dbReference type="Proteomes" id="UP001230220"/>
    </source>
</evidence>
<keyword evidence="1" id="KW-1133">Transmembrane helix</keyword>
<feature type="transmembrane region" description="Helical" evidence="1">
    <location>
        <begin position="93"/>
        <end position="114"/>
    </location>
</feature>
<name>A0ABU0DZX0_9FIRM</name>
<organism evidence="2 3">
    <name type="scientific">Breznakia pachnodae</name>
    <dbReference type="NCBI Taxonomy" id="265178"/>
    <lineage>
        <taxon>Bacteria</taxon>
        <taxon>Bacillati</taxon>
        <taxon>Bacillota</taxon>
        <taxon>Erysipelotrichia</taxon>
        <taxon>Erysipelotrichales</taxon>
        <taxon>Erysipelotrichaceae</taxon>
        <taxon>Breznakia</taxon>
    </lineage>
</organism>
<dbReference type="Pfam" id="PF04956">
    <property type="entry name" value="TrbC"/>
    <property type="match status" value="1"/>
</dbReference>
<dbReference type="Proteomes" id="UP001230220">
    <property type="component" value="Unassembled WGS sequence"/>
</dbReference>
<evidence type="ECO:0000256" key="1">
    <source>
        <dbReference type="SAM" id="Phobius"/>
    </source>
</evidence>
<dbReference type="EMBL" id="JAUSUR010000001">
    <property type="protein sequence ID" value="MDQ0359991.1"/>
    <property type="molecule type" value="Genomic_DNA"/>
</dbReference>
<keyword evidence="1" id="KW-0472">Membrane</keyword>